<gene>
    <name evidence="1" type="ORF">Catovirus_1_44</name>
</gene>
<proteinExistence type="predicted"/>
<name>A0A1V0S8G2_9VIRU</name>
<sequence>MKLKYNDKDNSFSIQYPSKMGLISNLKIYLYKTDNYNRIVSHEKYNVNIRSIIDEQLEHISITMGDLIASFDDIPGTIIKVDTRTSNFELPFEVSENTKISLEFDLVGSTK</sequence>
<accession>A0A1V0S8G2</accession>
<reference evidence="1" key="1">
    <citation type="journal article" date="2017" name="Science">
        <title>Giant viruses with an expanded complement of translation system components.</title>
        <authorList>
            <person name="Schulz F."/>
            <person name="Yutin N."/>
            <person name="Ivanova N.N."/>
            <person name="Ortega D.R."/>
            <person name="Lee T.K."/>
            <person name="Vierheilig J."/>
            <person name="Daims H."/>
            <person name="Horn M."/>
            <person name="Wagner M."/>
            <person name="Jensen G.J."/>
            <person name="Kyrpides N.C."/>
            <person name="Koonin E.V."/>
            <person name="Woyke T."/>
        </authorList>
    </citation>
    <scope>NUCLEOTIDE SEQUENCE</scope>
    <source>
        <strain evidence="1">CTV1</strain>
    </source>
</reference>
<protein>
    <submittedName>
        <fullName evidence="1">Uncharacterized protein</fullName>
    </submittedName>
</protein>
<dbReference type="EMBL" id="KY684083">
    <property type="protein sequence ID" value="ARF07994.1"/>
    <property type="molecule type" value="Genomic_DNA"/>
</dbReference>
<organism evidence="1">
    <name type="scientific">Catovirus CTV1</name>
    <dbReference type="NCBI Taxonomy" id="1977631"/>
    <lineage>
        <taxon>Viruses</taxon>
        <taxon>Varidnaviria</taxon>
        <taxon>Bamfordvirae</taxon>
        <taxon>Nucleocytoviricota</taxon>
        <taxon>Megaviricetes</taxon>
        <taxon>Imitervirales</taxon>
        <taxon>Mimiviridae</taxon>
        <taxon>Klosneuvirinae</taxon>
        <taxon>Catovirus</taxon>
    </lineage>
</organism>
<evidence type="ECO:0000313" key="1">
    <source>
        <dbReference type="EMBL" id="ARF07994.1"/>
    </source>
</evidence>